<dbReference type="EMBL" id="JAINUL010000001">
    <property type="protein sequence ID" value="MCC0100460.1"/>
    <property type="molecule type" value="Genomic_DNA"/>
</dbReference>
<evidence type="ECO:0000313" key="3">
    <source>
        <dbReference type="Proteomes" id="UP001520654"/>
    </source>
</evidence>
<reference evidence="2 3" key="1">
    <citation type="submission" date="2021-08" db="EMBL/GenBank/DDBJ databases">
        <title>Genomic Architecture of Streptomyces flavotricini NGL1 and Streptomyces erythrochromogenes HMS4 With Differential Plant Beneficial attributes and laccase production capabilities.</title>
        <authorList>
            <person name="Salwan R."/>
            <person name="Kaur R."/>
            <person name="Sharma V."/>
        </authorList>
    </citation>
    <scope>NUCLEOTIDE SEQUENCE [LARGE SCALE GENOMIC DNA]</scope>
    <source>
        <strain evidence="2 3">NGL1</strain>
    </source>
</reference>
<gene>
    <name evidence="2" type="ORF">K7B10_37965</name>
</gene>
<sequence>MANEPVNTPIQTKYTQQLTADLSANQAEQTTLTARLNQLQAEEKWLTTALESLQTTDGPEPTRSQGLASPVSSAVQAEAGADEAAVPKPRAPKKAEGTASVRKTIAGKSAAETAPARKSKASQKTAVNRAKEKAKPAEPTLGQLLTQILSKQPGEPKKVSEIRIELEAAHPQRTSSDPAIRAALEKLVTKGVLEKDNRQRIVLYTWPAQASAPASQTKPEQPATEPSEAASVGV</sequence>
<feature type="compositionally biased region" description="Polar residues" evidence="1">
    <location>
        <begin position="50"/>
        <end position="73"/>
    </location>
</feature>
<accession>A0ABS8EH33</accession>
<evidence type="ECO:0000256" key="1">
    <source>
        <dbReference type="SAM" id="MobiDB-lite"/>
    </source>
</evidence>
<organism evidence="2 3">
    <name type="scientific">Streptomyces flavotricini</name>
    <dbReference type="NCBI Taxonomy" id="66888"/>
    <lineage>
        <taxon>Bacteria</taxon>
        <taxon>Bacillati</taxon>
        <taxon>Actinomycetota</taxon>
        <taxon>Actinomycetes</taxon>
        <taxon>Kitasatosporales</taxon>
        <taxon>Streptomycetaceae</taxon>
        <taxon>Streptomyces</taxon>
    </lineage>
</organism>
<evidence type="ECO:0008006" key="4">
    <source>
        <dbReference type="Google" id="ProtNLM"/>
    </source>
</evidence>
<keyword evidence="3" id="KW-1185">Reference proteome</keyword>
<feature type="compositionally biased region" description="Low complexity" evidence="1">
    <location>
        <begin position="74"/>
        <end position="88"/>
    </location>
</feature>
<feature type="region of interest" description="Disordered" evidence="1">
    <location>
        <begin position="50"/>
        <end position="141"/>
    </location>
</feature>
<dbReference type="RefSeq" id="WP_229344084.1">
    <property type="nucleotide sequence ID" value="NZ_JAINUL010000001.1"/>
</dbReference>
<feature type="region of interest" description="Disordered" evidence="1">
    <location>
        <begin position="207"/>
        <end position="234"/>
    </location>
</feature>
<comment type="caution">
    <text evidence="2">The sequence shown here is derived from an EMBL/GenBank/DDBJ whole genome shotgun (WGS) entry which is preliminary data.</text>
</comment>
<protein>
    <recommendedName>
        <fullName evidence="4">Regulatory protein</fullName>
    </recommendedName>
</protein>
<name>A0ABS8EH33_9ACTN</name>
<proteinExistence type="predicted"/>
<evidence type="ECO:0000313" key="2">
    <source>
        <dbReference type="EMBL" id="MCC0100460.1"/>
    </source>
</evidence>
<dbReference type="Proteomes" id="UP001520654">
    <property type="component" value="Unassembled WGS sequence"/>
</dbReference>